<evidence type="ECO:0000256" key="3">
    <source>
        <dbReference type="ARBA" id="ARBA00022643"/>
    </source>
</evidence>
<comment type="cofactor">
    <cofactor evidence="1">
        <name>FMN</name>
        <dbReference type="ChEBI" id="CHEBI:58210"/>
    </cofactor>
</comment>
<dbReference type="PANTHER" id="PTHR43303">
    <property type="entry name" value="NADPH DEHYDROGENASE C23G7.10C-RELATED"/>
    <property type="match status" value="1"/>
</dbReference>
<evidence type="ECO:0000313" key="8">
    <source>
        <dbReference type="Proteomes" id="UP000029273"/>
    </source>
</evidence>
<dbReference type="GO" id="GO:0003959">
    <property type="term" value="F:NADPH dehydrogenase activity"/>
    <property type="evidence" value="ECO:0007669"/>
    <property type="project" value="InterPro"/>
</dbReference>
<dbReference type="CDD" id="cd02932">
    <property type="entry name" value="OYE_YqiM_FMN"/>
    <property type="match status" value="1"/>
</dbReference>
<dbReference type="GO" id="GO:0010181">
    <property type="term" value="F:FMN binding"/>
    <property type="evidence" value="ECO:0007669"/>
    <property type="project" value="InterPro"/>
</dbReference>
<dbReference type="AlphaFoldDB" id="A0A1A6C7I2"/>
<evidence type="ECO:0000313" key="7">
    <source>
        <dbReference type="EMBL" id="OBS10521.1"/>
    </source>
</evidence>
<sequence length="359" mass="39131">MDMDTRLFSPLTLRELTVPNRIFVSPMCQYSCENGMPNDWHLVHLGSRAVGGAGLVMAEASAVCPEGRITPFDAGLWNEAQAQAYRRITDFIRMRGSVPAVQLAHAGRKASTDAPWRGGHPIPADAGNGWVPDAPSALRFSPAHAEPNTLDEAGIERIKAQFVASARLARQAGFDVVELHMAHGYLLHSFLSPLSNRREDDWGGSLEHRARLPLEIARAVRAEWPDELPVFVRISASDWVEDGWDLAQSVQLSIWLREAGIDLIDCSSGGLVPDARIPAAPGFQTPFAQVVRNQAGVATGAVGLITEPTQAEHILVTGQADAVLLARELLRDPYWPLHAAHALGADVAWPPQYQRAQPR</sequence>
<dbReference type="Pfam" id="PF00724">
    <property type="entry name" value="Oxidored_FMN"/>
    <property type="match status" value="1"/>
</dbReference>
<keyword evidence="2" id="KW-0285">Flavoprotein</keyword>
<protein>
    <submittedName>
        <fullName evidence="7">Oxidoreductase</fullName>
    </submittedName>
</protein>
<feature type="domain" description="NADH:flavin oxidoreductase/NADH oxidase N-terminal" evidence="6">
    <location>
        <begin position="7"/>
        <end position="342"/>
    </location>
</feature>
<evidence type="ECO:0000256" key="2">
    <source>
        <dbReference type="ARBA" id="ARBA00022630"/>
    </source>
</evidence>
<name>A0A1A6C7I2_9GAMM</name>
<dbReference type="InterPro" id="IPR044152">
    <property type="entry name" value="YqjM-like"/>
</dbReference>
<keyword evidence="8" id="KW-1185">Reference proteome</keyword>
<evidence type="ECO:0000259" key="6">
    <source>
        <dbReference type="Pfam" id="PF00724"/>
    </source>
</evidence>
<keyword evidence="3" id="KW-0288">FMN</keyword>
<keyword evidence="4" id="KW-0521">NADP</keyword>
<dbReference type="Gene3D" id="3.20.20.70">
    <property type="entry name" value="Aldolase class I"/>
    <property type="match status" value="1"/>
</dbReference>
<keyword evidence="5" id="KW-0560">Oxidoreductase</keyword>
<dbReference type="EMBL" id="JQSG02000001">
    <property type="protein sequence ID" value="OBS10521.1"/>
    <property type="molecule type" value="Genomic_DNA"/>
</dbReference>
<gene>
    <name evidence="7" type="ORF">Thpro_020237</name>
</gene>
<dbReference type="Proteomes" id="UP000029273">
    <property type="component" value="Unassembled WGS sequence"/>
</dbReference>
<evidence type="ECO:0000256" key="1">
    <source>
        <dbReference type="ARBA" id="ARBA00001917"/>
    </source>
</evidence>
<organism evidence="7 8">
    <name type="scientific">Acidihalobacter prosperus</name>
    <dbReference type="NCBI Taxonomy" id="160660"/>
    <lineage>
        <taxon>Bacteria</taxon>
        <taxon>Pseudomonadati</taxon>
        <taxon>Pseudomonadota</taxon>
        <taxon>Gammaproteobacteria</taxon>
        <taxon>Chromatiales</taxon>
        <taxon>Ectothiorhodospiraceae</taxon>
        <taxon>Acidihalobacter</taxon>
    </lineage>
</organism>
<dbReference type="InterPro" id="IPR001155">
    <property type="entry name" value="OxRdtase_FMN_N"/>
</dbReference>
<comment type="caution">
    <text evidence="7">The sequence shown here is derived from an EMBL/GenBank/DDBJ whole genome shotgun (WGS) entry which is preliminary data.</text>
</comment>
<evidence type="ECO:0000256" key="5">
    <source>
        <dbReference type="ARBA" id="ARBA00023002"/>
    </source>
</evidence>
<dbReference type="GO" id="GO:0050661">
    <property type="term" value="F:NADP binding"/>
    <property type="evidence" value="ECO:0007669"/>
    <property type="project" value="InterPro"/>
</dbReference>
<dbReference type="STRING" id="160660.BJI67_08885"/>
<reference evidence="7 8" key="1">
    <citation type="journal article" date="2014" name="Genome Announc.">
        <title>Draft Genome Sequence of the Iron-Oxidizing, Acidophilic, and Halotolerant 'Thiobacillus prosperus' Type Strain DSM 5130.</title>
        <authorList>
            <person name="Ossandon F.J."/>
            <person name="Cardenas J.P."/>
            <person name="Corbett M."/>
            <person name="Quatrini R."/>
            <person name="Holmes D.S."/>
            <person name="Watkin E."/>
        </authorList>
    </citation>
    <scope>NUCLEOTIDE SEQUENCE [LARGE SCALE GENOMIC DNA]</scope>
    <source>
        <strain evidence="7 8">DSM 5130</strain>
    </source>
</reference>
<proteinExistence type="predicted"/>
<dbReference type="InterPro" id="IPR013785">
    <property type="entry name" value="Aldolase_TIM"/>
</dbReference>
<dbReference type="SUPFAM" id="SSF51395">
    <property type="entry name" value="FMN-linked oxidoreductases"/>
    <property type="match status" value="1"/>
</dbReference>
<accession>A0A1A6C7I2</accession>
<dbReference type="PANTHER" id="PTHR43303:SF4">
    <property type="entry name" value="NADPH DEHYDROGENASE C23G7.10C-RELATED"/>
    <property type="match status" value="1"/>
</dbReference>
<evidence type="ECO:0000256" key="4">
    <source>
        <dbReference type="ARBA" id="ARBA00022857"/>
    </source>
</evidence>